<evidence type="ECO:0000313" key="4">
    <source>
        <dbReference type="Proteomes" id="UP001271007"/>
    </source>
</evidence>
<reference evidence="3" key="1">
    <citation type="submission" date="2023-04" db="EMBL/GenBank/DDBJ databases">
        <title>Black Yeasts Isolated from many extreme environments.</title>
        <authorList>
            <person name="Coleine C."/>
            <person name="Stajich J.E."/>
            <person name="Selbmann L."/>
        </authorList>
    </citation>
    <scope>NUCLEOTIDE SEQUENCE</scope>
    <source>
        <strain evidence="3">CCFEE 5312</strain>
    </source>
</reference>
<name>A0AAJ0DJW8_9PEZI</name>
<dbReference type="Proteomes" id="UP001271007">
    <property type="component" value="Unassembled WGS sequence"/>
</dbReference>
<dbReference type="InterPro" id="IPR036249">
    <property type="entry name" value="Thioredoxin-like_sf"/>
</dbReference>
<dbReference type="SUPFAM" id="SSF52833">
    <property type="entry name" value="Thioredoxin-like"/>
    <property type="match status" value="1"/>
</dbReference>
<evidence type="ECO:0000256" key="1">
    <source>
        <dbReference type="ARBA" id="ARBA00007409"/>
    </source>
</evidence>
<dbReference type="PROSITE" id="PS50404">
    <property type="entry name" value="GST_NTER"/>
    <property type="match status" value="1"/>
</dbReference>
<dbReference type="InterPro" id="IPR004045">
    <property type="entry name" value="Glutathione_S-Trfase_N"/>
</dbReference>
<accession>A0AAJ0DJW8</accession>
<dbReference type="Pfam" id="PF02798">
    <property type="entry name" value="GST_N"/>
    <property type="match status" value="1"/>
</dbReference>
<evidence type="ECO:0000259" key="2">
    <source>
        <dbReference type="PROSITE" id="PS50404"/>
    </source>
</evidence>
<comment type="similarity">
    <text evidence="1">Belongs to the GST superfamily.</text>
</comment>
<dbReference type="PANTHER" id="PTHR44051:SF8">
    <property type="entry name" value="GLUTATHIONE S-TRANSFERASE GSTA"/>
    <property type="match status" value="1"/>
</dbReference>
<protein>
    <recommendedName>
        <fullName evidence="2">GST N-terminal domain-containing protein</fullName>
    </recommendedName>
</protein>
<gene>
    <name evidence="3" type="ORF">LTR09_003852</name>
</gene>
<keyword evidence="4" id="KW-1185">Reference proteome</keyword>
<dbReference type="AlphaFoldDB" id="A0AAJ0DJW8"/>
<comment type="caution">
    <text evidence="3">The sequence shown here is derived from an EMBL/GenBank/DDBJ whole genome shotgun (WGS) entry which is preliminary data.</text>
</comment>
<dbReference type="EMBL" id="JAWDJX010000009">
    <property type="protein sequence ID" value="KAK3055299.1"/>
    <property type="molecule type" value="Genomic_DNA"/>
</dbReference>
<proteinExistence type="inferred from homology"/>
<organism evidence="3 4">
    <name type="scientific">Extremus antarcticus</name>
    <dbReference type="NCBI Taxonomy" id="702011"/>
    <lineage>
        <taxon>Eukaryota</taxon>
        <taxon>Fungi</taxon>
        <taxon>Dikarya</taxon>
        <taxon>Ascomycota</taxon>
        <taxon>Pezizomycotina</taxon>
        <taxon>Dothideomycetes</taxon>
        <taxon>Dothideomycetidae</taxon>
        <taxon>Mycosphaerellales</taxon>
        <taxon>Extremaceae</taxon>
        <taxon>Extremus</taxon>
    </lineage>
</organism>
<sequence>MAQPSLTLYMAPGACSIIPQILLQQAGLSYKTIGVSVKSQGQQFSSENPKGQVPVLIWNDEVVTELPAIAHTINHLAPEAKILGGSPLVFIRVCEWMSFLSGSIHAQAWGPYIRPFRFTDEPAVEAGVRRKAEQLLRERAALLEEKLPADA</sequence>
<feature type="domain" description="GST N-terminal" evidence="2">
    <location>
        <begin position="3"/>
        <end position="81"/>
    </location>
</feature>
<dbReference type="Gene3D" id="1.20.1050.10">
    <property type="match status" value="1"/>
</dbReference>
<evidence type="ECO:0000313" key="3">
    <source>
        <dbReference type="EMBL" id="KAK3055299.1"/>
    </source>
</evidence>
<dbReference type="PANTHER" id="PTHR44051">
    <property type="entry name" value="GLUTATHIONE S-TRANSFERASE-RELATED"/>
    <property type="match status" value="1"/>
</dbReference>
<dbReference type="Gene3D" id="3.40.30.10">
    <property type="entry name" value="Glutaredoxin"/>
    <property type="match status" value="1"/>
</dbReference>